<proteinExistence type="predicted"/>
<evidence type="ECO:0000313" key="2">
    <source>
        <dbReference type="Proteomes" id="UP000694701"/>
    </source>
</evidence>
<accession>A0A8C2J9Y7</accession>
<protein>
    <submittedName>
        <fullName evidence="1">Uncharacterized protein</fullName>
    </submittedName>
</protein>
<evidence type="ECO:0000313" key="1">
    <source>
        <dbReference type="Ensembl" id="ENSCCRP00020090806.1"/>
    </source>
</evidence>
<dbReference type="AlphaFoldDB" id="A0A8C2J9Y7"/>
<dbReference type="Ensembl" id="ENSCCRT00020099239.1">
    <property type="protein sequence ID" value="ENSCCRP00020090806.1"/>
    <property type="gene ID" value="ENSCCRG00020041605.1"/>
</dbReference>
<name>A0A8C2J9Y7_CYPCA</name>
<organism evidence="1 2">
    <name type="scientific">Cyprinus carpio</name>
    <name type="common">Common carp</name>
    <dbReference type="NCBI Taxonomy" id="7962"/>
    <lineage>
        <taxon>Eukaryota</taxon>
        <taxon>Metazoa</taxon>
        <taxon>Chordata</taxon>
        <taxon>Craniata</taxon>
        <taxon>Vertebrata</taxon>
        <taxon>Euteleostomi</taxon>
        <taxon>Actinopterygii</taxon>
        <taxon>Neopterygii</taxon>
        <taxon>Teleostei</taxon>
        <taxon>Ostariophysi</taxon>
        <taxon>Cypriniformes</taxon>
        <taxon>Cyprinidae</taxon>
        <taxon>Cyprininae</taxon>
        <taxon>Cyprinus</taxon>
    </lineage>
</organism>
<reference evidence="1" key="1">
    <citation type="submission" date="2025-08" db="UniProtKB">
        <authorList>
            <consortium name="Ensembl"/>
        </authorList>
    </citation>
    <scope>IDENTIFICATION</scope>
</reference>
<sequence>MLAMDQGVVEEWLSEFKTLPETAVSSYAASLKDKGSLVPALYKVIRENYSDVRRSLSLTLCLCFHKDIVCCFQLKGVKATLRN</sequence>
<dbReference type="Proteomes" id="UP000694701">
    <property type="component" value="Unplaced"/>
</dbReference>